<dbReference type="HOGENOM" id="CLU_1641758_0_0_5"/>
<dbReference type="EMBL" id="CP003811">
    <property type="protein sequence ID" value="AIQ89252.1"/>
    <property type="molecule type" value="Genomic_DNA"/>
</dbReference>
<name>A0A089NPC0_9HYPH</name>
<evidence type="ECO:0000313" key="2">
    <source>
        <dbReference type="EMBL" id="AIQ89252.1"/>
    </source>
</evidence>
<protein>
    <submittedName>
        <fullName evidence="2">Protein of unassigned function</fullName>
    </submittedName>
</protein>
<dbReference type="AlphaFoldDB" id="A0A089NPC0"/>
<evidence type="ECO:0000313" key="3">
    <source>
        <dbReference type="Proteomes" id="UP000029492"/>
    </source>
</evidence>
<proteinExistence type="predicted"/>
<gene>
    <name evidence="2" type="ORF">MOC_1497</name>
</gene>
<reference evidence="2 3" key="1">
    <citation type="journal article" date="2014" name="PLoS ONE">
        <title>Genome Information of Methylobacterium oryzae, a Plant-Probiotic Methylotroph in the Phyllosphere.</title>
        <authorList>
            <person name="Kwak M.J."/>
            <person name="Jeong H."/>
            <person name="Madhaiyan M."/>
            <person name="Lee Y."/>
            <person name="Sa T.M."/>
            <person name="Oh T.K."/>
            <person name="Kim J.F."/>
        </authorList>
    </citation>
    <scope>NUCLEOTIDE SEQUENCE [LARGE SCALE GENOMIC DNA]</scope>
    <source>
        <strain evidence="2 3">CBMB20</strain>
    </source>
</reference>
<feature type="region of interest" description="Disordered" evidence="1">
    <location>
        <begin position="69"/>
        <end position="161"/>
    </location>
</feature>
<sequence length="161" mass="17256">MERNIDLQTIDSHVLMENRRDDGLDLRDTGRYRRHRGNDAHLDPASLRQGRLLLTQLDNIRKNLAPASVAHSGIGSGRRQFCQETPRLPPVAGRAANGAATLAPIGSTEAPASAAPTPSRSRLPTRARSASPLGRAAVAMSGLSTGSPRVEDLRRSRDAAP</sequence>
<evidence type="ECO:0000256" key="1">
    <source>
        <dbReference type="SAM" id="MobiDB-lite"/>
    </source>
</evidence>
<dbReference type="Proteomes" id="UP000029492">
    <property type="component" value="Chromosome"/>
</dbReference>
<dbReference type="KEGG" id="mor:MOC_1497"/>
<feature type="compositionally biased region" description="Low complexity" evidence="1">
    <location>
        <begin position="92"/>
        <end position="124"/>
    </location>
</feature>
<accession>A0A089NPC0</accession>
<keyword evidence="3" id="KW-1185">Reference proteome</keyword>
<feature type="compositionally biased region" description="Basic and acidic residues" evidence="1">
    <location>
        <begin position="149"/>
        <end position="161"/>
    </location>
</feature>
<organism evidence="2 3">
    <name type="scientific">Methylobacterium oryzae CBMB20</name>
    <dbReference type="NCBI Taxonomy" id="693986"/>
    <lineage>
        <taxon>Bacteria</taxon>
        <taxon>Pseudomonadati</taxon>
        <taxon>Pseudomonadota</taxon>
        <taxon>Alphaproteobacteria</taxon>
        <taxon>Hyphomicrobiales</taxon>
        <taxon>Methylobacteriaceae</taxon>
        <taxon>Methylobacterium</taxon>
    </lineage>
</organism>